<keyword evidence="3 6" id="KW-0863">Zinc-finger</keyword>
<evidence type="ECO:0000256" key="7">
    <source>
        <dbReference type="SAM" id="Coils"/>
    </source>
</evidence>
<sequence>MLCCVPKRLADGGPFYDEALFHDGILFHDETDNDGPPSSIREIQIELFPEDAPSPILFPCAICARTFTPQSLEKHARICERAAAKKRKPFDSAKQRIQGTELAEFQPKQEIRRHQQDERSRSTWKKTHDDFLRTIREARGDVMDSHKQCNLLISSGAPTRANEKGTCPTCNRQFGIKAYDRHVAWCKDRVTRMPVSPATNLAKERLEARMRYRAPTLKNRRAINREKYSPGSAANQAAKASLSSPALVKPKETISSVSCNRESPVKQKPAIIRRPGQLRDSPPSSGPIKSRLADRMNRPPEDHDCLPTSTSCRSLHPAISSRHSLHLPVPPTRPKINDLVSSNEIISPITLSRKRFNQNETISQRIPNDDTRNRETCSARMQNIVSARSQGHPRVNNVAVNDKTLGITVQPCRIHMNMQKDDQLVTWKQISRKKDNFQADDPFIIHNFLRELQLLDLDREEENENKNKTEGDLSIVENNFIRIHKDCEVDKVKNDDITWFSGIQNLNQTYLIKDSEDIEPPEIFHSKWKPIKHSPRVEFYLKDKEDEEDEICKFDQKKSKRNIVANDEKIRIEQVKELKMCIKDKEDDKIVIDCKVEELKTNNKSIKNIRKISSEKIEAVTHTIEELNINNIEENKQIGSYEETEVTENNIEKIEINTTMKEGIKETEKINGADIAELNKLNAYKENKKDRQITVNEIVIETVKYGTCKDYDPFLLAEQQMNDLLSDTSDQSMTGSPKVQQTRDILYPLSHSSAFVKYPPTDKRSSLIAPPTEFDDLLSNFSSDSTETNSISREVFLKSNLTGKDATDSATSKPVRELGRRVIIDKSKALGVDERRGVVSADRPRKIFDKDTLRNTGSLINRSNSIRASSAPRINSGSDRKTLGDMRKGARNVESQRSSDQSLNQRNNNYSSLSGSNLSLNSIVSSSELDVKRSNSMFDELMTSFEEDAFPGLRSFLNNESFDLSSPGGDRQRNGSLISDEELSSPDSYKPQDHSKLSNDSAYSSLNRKYSHHGRSANDVIDRLDEDVPKNGTSPTQTMTKCKMSKFCHECGQRFPETAKFCCECGVKRLAL</sequence>
<keyword evidence="11" id="KW-1185">Reference proteome</keyword>
<feature type="compositionally biased region" description="Polar residues" evidence="8">
    <location>
        <begin position="893"/>
        <end position="906"/>
    </location>
</feature>
<feature type="compositionally biased region" description="Low complexity" evidence="8">
    <location>
        <begin position="907"/>
        <end position="917"/>
    </location>
</feature>
<dbReference type="STRING" id="471704.A0A151JMP4"/>
<evidence type="ECO:0000313" key="11">
    <source>
        <dbReference type="Proteomes" id="UP000078492"/>
    </source>
</evidence>
<feature type="region of interest" description="Disordered" evidence="8">
    <location>
        <begin position="961"/>
        <end position="1000"/>
    </location>
</feature>
<feature type="compositionally biased region" description="Polar residues" evidence="8">
    <location>
        <begin position="863"/>
        <end position="877"/>
    </location>
</feature>
<feature type="region of interest" description="Disordered" evidence="8">
    <location>
        <begin position="1012"/>
        <end position="1036"/>
    </location>
</feature>
<keyword evidence="2" id="KW-0479">Metal-binding</keyword>
<dbReference type="Pfam" id="PF13913">
    <property type="entry name" value="zf-C2HC_2"/>
    <property type="match status" value="2"/>
</dbReference>
<reference evidence="10 11" key="1">
    <citation type="submission" date="2015-09" db="EMBL/GenBank/DDBJ databases">
        <title>Trachymyrmex cornetzi WGS genome.</title>
        <authorList>
            <person name="Nygaard S."/>
            <person name="Hu H."/>
            <person name="Boomsma J."/>
            <person name="Zhang G."/>
        </authorList>
    </citation>
    <scope>NUCLEOTIDE SEQUENCE [LARGE SCALE GENOMIC DNA]</scope>
    <source>
        <strain evidence="10">Tcor2-1</strain>
        <tissue evidence="10">Whole body</tissue>
    </source>
</reference>
<comment type="similarity">
    <text evidence="1">Belongs to the ZC2HC1 family.</text>
</comment>
<evidence type="ECO:0000256" key="1">
    <source>
        <dbReference type="ARBA" id="ARBA00010843"/>
    </source>
</evidence>
<evidence type="ECO:0000256" key="4">
    <source>
        <dbReference type="ARBA" id="ARBA00022833"/>
    </source>
</evidence>
<evidence type="ECO:0000313" key="10">
    <source>
        <dbReference type="EMBL" id="KYN27604.1"/>
    </source>
</evidence>
<evidence type="ECO:0000256" key="5">
    <source>
        <dbReference type="ARBA" id="ARBA00023054"/>
    </source>
</evidence>
<dbReference type="AlphaFoldDB" id="A0A151JMP4"/>
<feature type="compositionally biased region" description="Basic and acidic residues" evidence="8">
    <location>
        <begin position="878"/>
        <end position="888"/>
    </location>
</feature>
<evidence type="ECO:0000256" key="2">
    <source>
        <dbReference type="ARBA" id="ARBA00022723"/>
    </source>
</evidence>
<gene>
    <name evidence="10" type="ORF">ALC57_03003</name>
</gene>
<organism evidence="10 11">
    <name type="scientific">Trachymyrmex cornetzi</name>
    <dbReference type="NCBI Taxonomy" id="471704"/>
    <lineage>
        <taxon>Eukaryota</taxon>
        <taxon>Metazoa</taxon>
        <taxon>Ecdysozoa</taxon>
        <taxon>Arthropoda</taxon>
        <taxon>Hexapoda</taxon>
        <taxon>Insecta</taxon>
        <taxon>Pterygota</taxon>
        <taxon>Neoptera</taxon>
        <taxon>Endopterygota</taxon>
        <taxon>Hymenoptera</taxon>
        <taxon>Apocrita</taxon>
        <taxon>Aculeata</taxon>
        <taxon>Formicoidea</taxon>
        <taxon>Formicidae</taxon>
        <taxon>Myrmicinae</taxon>
        <taxon>Trachymyrmex</taxon>
    </lineage>
</organism>
<feature type="region of interest" description="Disordered" evidence="8">
    <location>
        <begin position="863"/>
        <end position="917"/>
    </location>
</feature>
<keyword evidence="4" id="KW-0862">Zinc</keyword>
<dbReference type="GO" id="GO:0008270">
    <property type="term" value="F:zinc ion binding"/>
    <property type="evidence" value="ECO:0007669"/>
    <property type="project" value="UniProtKB-KW"/>
</dbReference>
<feature type="compositionally biased region" description="Basic and acidic residues" evidence="8">
    <location>
        <begin position="291"/>
        <end position="305"/>
    </location>
</feature>
<accession>A0A151JMP4</accession>
<evidence type="ECO:0000256" key="3">
    <source>
        <dbReference type="ARBA" id="ARBA00022771"/>
    </source>
</evidence>
<dbReference type="PANTHER" id="PTHR14649:SF1">
    <property type="entry name" value="ZINC FINGER C2HC DOMAIN-CONTAINING PROTEIN 1C"/>
    <property type="match status" value="1"/>
</dbReference>
<feature type="compositionally biased region" description="Basic and acidic residues" evidence="8">
    <location>
        <begin position="1020"/>
        <end position="1029"/>
    </location>
</feature>
<evidence type="ECO:0000256" key="8">
    <source>
        <dbReference type="SAM" id="MobiDB-lite"/>
    </source>
</evidence>
<keyword evidence="5 7" id="KW-0175">Coiled coil</keyword>
<proteinExistence type="inferred from homology"/>
<dbReference type="InterPro" id="IPR026104">
    <property type="entry name" value="ZNF_C2HC_dom_1C"/>
</dbReference>
<protein>
    <recommendedName>
        <fullName evidence="9">C2HC/C3H-type domain-containing protein</fullName>
    </recommendedName>
</protein>
<dbReference type="InterPro" id="IPR049899">
    <property type="entry name" value="Znf_C2HC_C3H"/>
</dbReference>
<dbReference type="PROSITE" id="PS52027">
    <property type="entry name" value="ZF_C2HC_C3H"/>
    <property type="match status" value="1"/>
</dbReference>
<dbReference type="Gene3D" id="3.30.160.60">
    <property type="entry name" value="Classic Zinc Finger"/>
    <property type="match status" value="1"/>
</dbReference>
<dbReference type="EMBL" id="KQ978899">
    <property type="protein sequence ID" value="KYN27604.1"/>
    <property type="molecule type" value="Genomic_DNA"/>
</dbReference>
<dbReference type="Proteomes" id="UP000078492">
    <property type="component" value="Unassembled WGS sequence"/>
</dbReference>
<feature type="domain" description="C2HC/C3H-type" evidence="9">
    <location>
        <begin position="56"/>
        <end position="85"/>
    </location>
</feature>
<feature type="region of interest" description="Disordered" evidence="8">
    <location>
        <begin position="222"/>
        <end position="309"/>
    </location>
</feature>
<evidence type="ECO:0000256" key="6">
    <source>
        <dbReference type="PROSITE-ProRule" id="PRU01371"/>
    </source>
</evidence>
<feature type="coiled-coil region" evidence="7">
    <location>
        <begin position="445"/>
        <end position="479"/>
    </location>
</feature>
<evidence type="ECO:0000259" key="9">
    <source>
        <dbReference type="PROSITE" id="PS52027"/>
    </source>
</evidence>
<dbReference type="PANTHER" id="PTHR14649">
    <property type="entry name" value="ZINC FINGER C2HC DOMAIN-CONTAINING PROTEIN 1C"/>
    <property type="match status" value="1"/>
</dbReference>
<name>A0A151JMP4_9HYME</name>